<dbReference type="PANTHER" id="PTHR46558">
    <property type="entry name" value="TRACRIPTIONAL REGULATORY PROTEIN-RELATED-RELATED"/>
    <property type="match status" value="1"/>
</dbReference>
<dbReference type="Proteomes" id="UP000050865">
    <property type="component" value="Unassembled WGS sequence"/>
</dbReference>
<reference evidence="4 5" key="1">
    <citation type="journal article" date="2015" name="Genome Announc.">
        <title>Expanding the biotechnology potential of lactobacilli through comparative genomics of 213 strains and associated genera.</title>
        <authorList>
            <person name="Sun Z."/>
            <person name="Harris H.M."/>
            <person name="McCann A."/>
            <person name="Guo C."/>
            <person name="Argimon S."/>
            <person name="Zhang W."/>
            <person name="Yang X."/>
            <person name="Jeffery I.B."/>
            <person name="Cooney J.C."/>
            <person name="Kagawa T.F."/>
            <person name="Liu W."/>
            <person name="Song Y."/>
            <person name="Salvetti E."/>
            <person name="Wrobel A."/>
            <person name="Rasinkangas P."/>
            <person name="Parkhill J."/>
            <person name="Rea M.C."/>
            <person name="O'Sullivan O."/>
            <person name="Ritari J."/>
            <person name="Douillard F.P."/>
            <person name="Paul Ross R."/>
            <person name="Yang R."/>
            <person name="Briner A.E."/>
            <person name="Felis G.E."/>
            <person name="de Vos W.M."/>
            <person name="Barrangou R."/>
            <person name="Klaenhammer T.R."/>
            <person name="Caufield P.W."/>
            <person name="Cui Y."/>
            <person name="Zhang H."/>
            <person name="O'Toole P.W."/>
        </authorList>
    </citation>
    <scope>NUCLEOTIDE SEQUENCE [LARGE SCALE GENOMIC DNA]</scope>
    <source>
        <strain evidence="4 5">DSM 22697</strain>
    </source>
</reference>
<dbReference type="GO" id="GO:0003677">
    <property type="term" value="F:DNA binding"/>
    <property type="evidence" value="ECO:0007669"/>
    <property type="project" value="UniProtKB-KW"/>
</dbReference>
<dbReference type="RefSeq" id="WP_054666080.1">
    <property type="nucleotide sequence ID" value="NZ_AYZJ01000030.1"/>
</dbReference>
<dbReference type="Pfam" id="PF01381">
    <property type="entry name" value="HTH_3"/>
    <property type="match status" value="1"/>
</dbReference>
<dbReference type="Gene3D" id="1.10.260.40">
    <property type="entry name" value="lambda repressor-like DNA-binding domains"/>
    <property type="match status" value="1"/>
</dbReference>
<keyword evidence="1" id="KW-0238">DNA-binding</keyword>
<dbReference type="EMBL" id="AYZJ01000030">
    <property type="protein sequence ID" value="KRN22719.1"/>
    <property type="molecule type" value="Genomic_DNA"/>
</dbReference>
<feature type="transmembrane region" description="Helical" evidence="2">
    <location>
        <begin position="108"/>
        <end position="128"/>
    </location>
</feature>
<comment type="caution">
    <text evidence="4">The sequence shown here is derived from an EMBL/GenBank/DDBJ whole genome shotgun (WGS) entry which is preliminary data.</text>
</comment>
<organism evidence="4 5">
    <name type="scientific">Lacticaseibacillus camelliae DSM 22697 = JCM 13995</name>
    <dbReference type="NCBI Taxonomy" id="1423730"/>
    <lineage>
        <taxon>Bacteria</taxon>
        <taxon>Bacillati</taxon>
        <taxon>Bacillota</taxon>
        <taxon>Bacilli</taxon>
        <taxon>Lactobacillales</taxon>
        <taxon>Lactobacillaceae</taxon>
        <taxon>Lacticaseibacillus</taxon>
    </lineage>
</organism>
<protein>
    <recommendedName>
        <fullName evidence="3">HTH cro/C1-type domain-containing protein</fullName>
    </recommendedName>
</protein>
<feature type="transmembrane region" description="Helical" evidence="2">
    <location>
        <begin position="84"/>
        <end position="102"/>
    </location>
</feature>
<evidence type="ECO:0000256" key="2">
    <source>
        <dbReference type="SAM" id="Phobius"/>
    </source>
</evidence>
<dbReference type="AlphaFoldDB" id="A0A0R2F2I0"/>
<accession>A0A0R2F2I0</accession>
<dbReference type="InterPro" id="IPR010982">
    <property type="entry name" value="Lambda_DNA-bd_dom_sf"/>
</dbReference>
<name>A0A0R2F2I0_9LACO</name>
<dbReference type="PATRIC" id="fig|1423730.4.peg.1844"/>
<evidence type="ECO:0000256" key="1">
    <source>
        <dbReference type="ARBA" id="ARBA00023125"/>
    </source>
</evidence>
<keyword evidence="2" id="KW-0472">Membrane</keyword>
<dbReference type="PANTHER" id="PTHR46558:SF4">
    <property type="entry name" value="DNA-BIDING PHAGE PROTEIN"/>
    <property type="match status" value="1"/>
</dbReference>
<dbReference type="InterPro" id="IPR001387">
    <property type="entry name" value="Cro/C1-type_HTH"/>
</dbReference>
<dbReference type="STRING" id="1423730.FC75_GL001770"/>
<sequence length="131" mass="14920">MIIGEQLRNARTKSGMSQESLAEFMGVSRQTISNWETSRSYPDVERVMRLADLYHLSLDEMLRGDQRMVKSWVDATNVARTGKWLVFLLLMNIVLTVGVMIFSHVVWLTALLLLLMVGSIATAFFLIIKLI</sequence>
<proteinExistence type="predicted"/>
<evidence type="ECO:0000313" key="5">
    <source>
        <dbReference type="Proteomes" id="UP000050865"/>
    </source>
</evidence>
<keyword evidence="5" id="KW-1185">Reference proteome</keyword>
<evidence type="ECO:0000313" key="4">
    <source>
        <dbReference type="EMBL" id="KRN22719.1"/>
    </source>
</evidence>
<keyword evidence="2" id="KW-0812">Transmembrane</keyword>
<dbReference type="PROSITE" id="PS50943">
    <property type="entry name" value="HTH_CROC1"/>
    <property type="match status" value="1"/>
</dbReference>
<gene>
    <name evidence="4" type="ORF">FC75_GL001770</name>
</gene>
<dbReference type="CDD" id="cd00093">
    <property type="entry name" value="HTH_XRE"/>
    <property type="match status" value="1"/>
</dbReference>
<evidence type="ECO:0000259" key="3">
    <source>
        <dbReference type="PROSITE" id="PS50943"/>
    </source>
</evidence>
<keyword evidence="2" id="KW-1133">Transmembrane helix</keyword>
<feature type="domain" description="HTH cro/C1-type" evidence="3">
    <location>
        <begin position="7"/>
        <end position="61"/>
    </location>
</feature>
<dbReference type="OrthoDB" id="9805856at2"/>
<dbReference type="SMART" id="SM00530">
    <property type="entry name" value="HTH_XRE"/>
    <property type="match status" value="1"/>
</dbReference>
<dbReference type="SUPFAM" id="SSF47413">
    <property type="entry name" value="lambda repressor-like DNA-binding domains"/>
    <property type="match status" value="1"/>
</dbReference>